<feature type="region of interest" description="Disordered" evidence="1">
    <location>
        <begin position="2233"/>
        <end position="2253"/>
    </location>
</feature>
<dbReference type="InterPro" id="IPR027417">
    <property type="entry name" value="P-loop_NTPase"/>
</dbReference>
<evidence type="ECO:0000256" key="1">
    <source>
        <dbReference type="SAM" id="MobiDB-lite"/>
    </source>
</evidence>
<feature type="region of interest" description="Disordered" evidence="1">
    <location>
        <begin position="1568"/>
        <end position="1676"/>
    </location>
</feature>
<dbReference type="InterPro" id="IPR019021">
    <property type="entry name" value="Mms22"/>
</dbReference>
<name>A0AAD4EPG9_9PEZI</name>
<feature type="region of interest" description="Disordered" evidence="1">
    <location>
        <begin position="250"/>
        <end position="269"/>
    </location>
</feature>
<dbReference type="Gene3D" id="3.40.50.300">
    <property type="entry name" value="P-loop containing nucleotide triphosphate hydrolases"/>
    <property type="match status" value="1"/>
</dbReference>
<dbReference type="Proteomes" id="UP001197093">
    <property type="component" value="Unassembled WGS sequence"/>
</dbReference>
<proteinExistence type="predicted"/>
<evidence type="ECO:0000313" key="4">
    <source>
        <dbReference type="Proteomes" id="UP001197093"/>
    </source>
</evidence>
<accession>A0AAD4EPG9</accession>
<feature type="compositionally biased region" description="Acidic residues" evidence="1">
    <location>
        <begin position="1"/>
        <end position="10"/>
    </location>
</feature>
<dbReference type="GO" id="GO:0005524">
    <property type="term" value="F:ATP binding"/>
    <property type="evidence" value="ECO:0007669"/>
    <property type="project" value="InterPro"/>
</dbReference>
<dbReference type="InterPro" id="IPR003593">
    <property type="entry name" value="AAA+_ATPase"/>
</dbReference>
<evidence type="ECO:0000313" key="3">
    <source>
        <dbReference type="EMBL" id="KAG7285072.1"/>
    </source>
</evidence>
<organism evidence="3 4">
    <name type="scientific">Staphylotrichum longicolle</name>
    <dbReference type="NCBI Taxonomy" id="669026"/>
    <lineage>
        <taxon>Eukaryota</taxon>
        <taxon>Fungi</taxon>
        <taxon>Dikarya</taxon>
        <taxon>Ascomycota</taxon>
        <taxon>Pezizomycotina</taxon>
        <taxon>Sordariomycetes</taxon>
        <taxon>Sordariomycetidae</taxon>
        <taxon>Sordariales</taxon>
        <taxon>Chaetomiaceae</taxon>
        <taxon>Staphylotrichum</taxon>
    </lineage>
</organism>
<feature type="compositionally biased region" description="Polar residues" evidence="1">
    <location>
        <begin position="85"/>
        <end position="96"/>
    </location>
</feature>
<feature type="compositionally biased region" description="Basic and acidic residues" evidence="1">
    <location>
        <begin position="11"/>
        <end position="24"/>
    </location>
</feature>
<feature type="compositionally biased region" description="Basic and acidic residues" evidence="1">
    <location>
        <begin position="2594"/>
        <end position="2603"/>
    </location>
</feature>
<dbReference type="Gene3D" id="1.10.8.60">
    <property type="match status" value="1"/>
</dbReference>
<dbReference type="Pfam" id="PF17862">
    <property type="entry name" value="AAA_lid_3"/>
    <property type="match status" value="1"/>
</dbReference>
<sequence length="2609" mass="288846">MLFESDESEDELPRREDPADEPAHINRSAILTAEDDGASVVEEDTINWMLPGRKRAGSHSTSSRGKKKQKQSGTQSVFKGRVDQLSRQPKITQVLNRSKHGAASTSAKRDSITHRRHHGGAVSNRRAGKRATTPPLLSILDVVEPDAPRFVKIAARSVKNKANLGKVSPSKKVISLATRSDNVDALSVLRDWKSGKTKPKVTVPPPKKLAKPKNRPALREISTNPTARPRGAQPQKLARQSSLAAFVRVEEDNEPQAPQPQPSSALKPREPFQTRDLNLHPAQLEEDESEDKRRRLNARKRKLDAFYRRRRTEVDASTESGLAQNLDVNFTLQEPLVHEQHNDVHVAPYTEEVSAPTIREKTDGRSRFRKRHRPQRVDTEAPQYARANDPLPVNFSVTEPQEHHPPDKLKGLGPYGTQYTHHFEIFPLDRGVFFHESTIIGRGLLRDAVDAGLSDRIRHQRPTVSFLLDGRPLRWGPWNDSTSSELGILVDWVTEQLVASLTTDESTGLKAVEAADFVLGYILRSLSVQSDAEEKAFVSRYLEVFSSFISRFESIEWSTVPISTRRTQIEVAVRICLSMLAVRSLSQSSSSDFMQSMKLDELLKQSATATIRRLVECGTEDLRTLYADLQRATFRERGIHPHHFIANCWVAMMGLLETASIPRSSFWDVTQAVMLNRGPAPDSDVQVFERLWHDMLTLLPLCEVDSSGLLVSGIRHTAPVEGWTLPQQLLKRVFQLYQASPRQPPGFIDYCRSLVARCHFLVEQWGWRKCTGIIGTIFDFFGSQSLGHLRNEEVYKSPRFLEELDRGPSLSIEPEDRCFHIFIKILALTIQRLRGLGRVNDIRNLVARTLPNHNRQYLKEDTIHQHDLAALRNHHDLLCTLFWVSPPDLRPAVHLIEKLVVPGSAHKEACLINVRAWNQLARFMISNGEGGAAFRPLAAWRNNVFNQVLDQYLSAASDIEQQFRALSSEASGISKAFRDEMVAKNKATALDVLHCLVKASLDVLQRAPTLEAALYALNTGQLQKVFTSLDYQSPGFDWSILRVALDTLEHLLSRIDGASEEQYSSEFSDNLDAPHLEDAVLLVNEHLTKDFFWMCRTTLALPLNQSPRQHNAQSACAEKTVTLAAKIAVRFIKNRVTRLLGYENYLAEVLKKHNLPFLDRATVAVGIPPDYNSNIDFFACAIHYMRKTLLASNSAQAKPQRDEFSKTLQLAMHRIKDDLSLLRAQQHPAEHAAYVDFARQAISLVKSHGVGICAVDPFFTQPSADYAPPVQDPQLHTAGIVAYGVRLGERDVTAAPQLFHYLLNNFKIALGNDGLAQECAILGRAMRGDAHVLSFVLQYMLPAVVRASSAQAGEGGCCWALLEVYVVALAGVLDGGCVPRELAGEEDVEHAAGVLGDVVAWFEGLRTAAAALSLQQVHVMTLLVAAANLLRPSLMSYMFNGRESAVPGLQDTVDRLTTVFAELRGRVEELLALPDAGLAESNLSVAELLSGLAFASSGSTTTVPGARNPRVQDFANTIISDVRRNWVVSGERVMRRSANRAVLMPAATGARALLSAKTPSRACRLPRVAFHGSPAPPRGLLPGHQTRQHAPRRPRDSAVATRCFHTSSPALARPDESNPETPAPADSNKDKNNGVAPENSQPAAETPAQAESAAAAADSETRKEKLKSAGYGSARARANRNTRVEEAPALELPAWFEMRHVSLYEQRPLGVPATLLHQLSEEDREGLLEIMEAAVDKYSLTEAEVETWKDKLRQYAAGKASYDSGLEVNDVHHAAFWQTLLAVYHPEADPEHIEALRKHHATGAIERALWWSAPEKLMSGDAQRWFANLRSDAPPGSGLHISPLAKRPDPEYPDCMELLAALQSQLTTAPPAGVKQQGARRPPIVLSVLNGKGSSIADAVINDIATDLKADVVHINAHDIARILGSHLGQNQYLARGSLSMLGYAAAEMNGRLALRPSPESEAVGMVAVELPSRLRSFLAPRDTSTAALSDGRWEDMKISAALEQLVAAVDRKRAQAALASSRGKSFTKVKAQEPSRDLIIHLHDYVELSSLYPAIVHKLRAIADRMWMAGRRVVFVGSSAGDMDKSPQLRDQLSDLGRDGAHVIPFHASDAKENKHLEEWDNYNENLANIEDMLRAKVGDQVPITIFQDFMEWEKYQIPETDHKVMLRLLSNEVYDTQWVYRLVSWMVGARSGPTERYGPVELNYAIRFMRDRNKHWKGIYPAVRPPYYSPLSVPRPSPSSSSDDPSITNLTGAAASKDYNADEKKLLSGLINAKDIHTTFADIIAPADTKESLVNLTTLSLVRPEAFSYGVLKTEHIPGCLLYGPPGTGKTLLAKAVAKESGASMLSVSAADINDKWVGSSERNVQALFSLARKLAPCVIFLDEADALLAARRTGGLGGRAAHRETITQFLREWDGLTAAAAARAFIMVATNRPFDLDDAVLRRLPRKILVDLPLAAEREAILRVMLREEHLAGDVDLAALARETELYSGSDLKNLCVAAAMEAVREEVRAKEAWQAEQGKEGKEGEYAWPARRVLEKRHFDKGLRDISASVSGDMESLQAIRKFDEQYGDAGRKKKVRRGMGFEVVPQGKKGSEEARVRQVDLAAA</sequence>
<dbReference type="GO" id="GO:0035361">
    <property type="term" value="C:Cul8-RING ubiquitin ligase complex"/>
    <property type="evidence" value="ECO:0007669"/>
    <property type="project" value="TreeGrafter"/>
</dbReference>
<feature type="region of interest" description="Disordered" evidence="1">
    <location>
        <begin position="1"/>
        <end position="135"/>
    </location>
</feature>
<feature type="domain" description="AAA+ ATPase" evidence="2">
    <location>
        <begin position="2318"/>
        <end position="2457"/>
    </location>
</feature>
<dbReference type="InterPro" id="IPR003959">
    <property type="entry name" value="ATPase_AAA_core"/>
</dbReference>
<keyword evidence="4" id="KW-1185">Reference proteome</keyword>
<feature type="region of interest" description="Disordered" evidence="1">
    <location>
        <begin position="2589"/>
        <end position="2609"/>
    </location>
</feature>
<reference evidence="3" key="1">
    <citation type="submission" date="2023-02" db="EMBL/GenBank/DDBJ databases">
        <authorList>
            <person name="Palmer J.M."/>
        </authorList>
    </citation>
    <scope>NUCLEOTIDE SEQUENCE</scope>
    <source>
        <strain evidence="3">FW57</strain>
    </source>
</reference>
<protein>
    <recommendedName>
        <fullName evidence="2">AAA+ ATPase domain-containing protein</fullName>
    </recommendedName>
</protein>
<dbReference type="EMBL" id="JAHCVI010000005">
    <property type="protein sequence ID" value="KAG7285072.1"/>
    <property type="molecule type" value="Genomic_DNA"/>
</dbReference>
<feature type="region of interest" description="Disordered" evidence="1">
    <location>
        <begin position="191"/>
        <end position="241"/>
    </location>
</feature>
<dbReference type="GO" id="GO:0005634">
    <property type="term" value="C:nucleus"/>
    <property type="evidence" value="ECO:0007669"/>
    <property type="project" value="InterPro"/>
</dbReference>
<dbReference type="SMART" id="SM00382">
    <property type="entry name" value="AAA"/>
    <property type="match status" value="1"/>
</dbReference>
<evidence type="ECO:0000259" key="2">
    <source>
        <dbReference type="SMART" id="SM00382"/>
    </source>
</evidence>
<feature type="region of interest" description="Disordered" evidence="1">
    <location>
        <begin position="358"/>
        <end position="378"/>
    </location>
</feature>
<feature type="compositionally biased region" description="Acidic residues" evidence="1">
    <location>
        <begin position="33"/>
        <end position="45"/>
    </location>
</feature>
<comment type="caution">
    <text evidence="3">The sequence shown here is derived from an EMBL/GenBank/DDBJ whole genome shotgun (WGS) entry which is preliminary data.</text>
</comment>
<dbReference type="GO" id="GO:0016887">
    <property type="term" value="F:ATP hydrolysis activity"/>
    <property type="evidence" value="ECO:0007669"/>
    <property type="project" value="InterPro"/>
</dbReference>
<dbReference type="GO" id="GO:0000724">
    <property type="term" value="P:double-strand break repair via homologous recombination"/>
    <property type="evidence" value="ECO:0007669"/>
    <property type="project" value="TreeGrafter"/>
</dbReference>
<dbReference type="Pfam" id="PF00004">
    <property type="entry name" value="AAA"/>
    <property type="match status" value="1"/>
</dbReference>
<dbReference type="GO" id="GO:0031297">
    <property type="term" value="P:replication fork processing"/>
    <property type="evidence" value="ECO:0007669"/>
    <property type="project" value="InterPro"/>
</dbReference>
<feature type="compositionally biased region" description="Low complexity" evidence="1">
    <location>
        <begin position="1640"/>
        <end position="1657"/>
    </location>
</feature>
<gene>
    <name evidence="3" type="ORF">NEMBOFW57_009692</name>
</gene>
<dbReference type="Pfam" id="PF09462">
    <property type="entry name" value="Mus7"/>
    <property type="match status" value="2"/>
</dbReference>
<dbReference type="SUPFAM" id="SSF52540">
    <property type="entry name" value="P-loop containing nucleoside triphosphate hydrolases"/>
    <property type="match status" value="1"/>
</dbReference>
<dbReference type="PANTHER" id="PTHR28122">
    <property type="entry name" value="E3 UBIQUITIN-PROTEIN LIGASE SUBSTRATE RECEPTOR MMS22"/>
    <property type="match status" value="1"/>
</dbReference>
<dbReference type="PANTHER" id="PTHR28122:SF1">
    <property type="entry name" value="E3 UBIQUITIN-PROTEIN LIGASE SUBSTRATE RECEPTOR MMS22"/>
    <property type="match status" value="1"/>
</dbReference>
<dbReference type="InterPro" id="IPR041569">
    <property type="entry name" value="AAA_lid_3"/>
</dbReference>